<sequence length="164" mass="18477">MAASVLRDHEYGGFLPKEAPNIFPKSSFLQSSLHEQSSSKSESDDSQTVSVPHKKKCKSHHAIPEVPALAGKHLLFSPEDIVHPCSTKWVPTSEVAHYMQDMLRKSFEKEVRNTLRPECPRPSVVGKVADTHELDPSMATFLRKFTNDPRKGLDRAWRGCQDKL</sequence>
<feature type="compositionally biased region" description="Basic residues" evidence="1">
    <location>
        <begin position="52"/>
        <end position="61"/>
    </location>
</feature>
<feature type="region of interest" description="Disordered" evidence="1">
    <location>
        <begin position="26"/>
        <end position="61"/>
    </location>
</feature>
<dbReference type="Proteomes" id="UP001066276">
    <property type="component" value="Chromosome 8"/>
</dbReference>
<proteinExistence type="predicted"/>
<evidence type="ECO:0000256" key="1">
    <source>
        <dbReference type="SAM" id="MobiDB-lite"/>
    </source>
</evidence>
<gene>
    <name evidence="2" type="ORF">NDU88_006920</name>
</gene>
<feature type="compositionally biased region" description="Low complexity" evidence="1">
    <location>
        <begin position="26"/>
        <end position="40"/>
    </location>
</feature>
<protein>
    <submittedName>
        <fullName evidence="2">Uncharacterized protein</fullName>
    </submittedName>
</protein>
<evidence type="ECO:0000313" key="2">
    <source>
        <dbReference type="EMBL" id="KAJ1118733.1"/>
    </source>
</evidence>
<keyword evidence="3" id="KW-1185">Reference proteome</keyword>
<dbReference type="EMBL" id="JANPWB010000012">
    <property type="protein sequence ID" value="KAJ1118733.1"/>
    <property type="molecule type" value="Genomic_DNA"/>
</dbReference>
<dbReference type="AlphaFoldDB" id="A0AAV7NRM6"/>
<organism evidence="2 3">
    <name type="scientific">Pleurodeles waltl</name>
    <name type="common">Iberian ribbed newt</name>
    <dbReference type="NCBI Taxonomy" id="8319"/>
    <lineage>
        <taxon>Eukaryota</taxon>
        <taxon>Metazoa</taxon>
        <taxon>Chordata</taxon>
        <taxon>Craniata</taxon>
        <taxon>Vertebrata</taxon>
        <taxon>Euteleostomi</taxon>
        <taxon>Amphibia</taxon>
        <taxon>Batrachia</taxon>
        <taxon>Caudata</taxon>
        <taxon>Salamandroidea</taxon>
        <taxon>Salamandridae</taxon>
        <taxon>Pleurodelinae</taxon>
        <taxon>Pleurodeles</taxon>
    </lineage>
</organism>
<accession>A0AAV7NRM6</accession>
<reference evidence="2" key="1">
    <citation type="journal article" date="2022" name="bioRxiv">
        <title>Sequencing and chromosome-scale assembly of the giantPleurodeles waltlgenome.</title>
        <authorList>
            <person name="Brown T."/>
            <person name="Elewa A."/>
            <person name="Iarovenko S."/>
            <person name="Subramanian E."/>
            <person name="Araus A.J."/>
            <person name="Petzold A."/>
            <person name="Susuki M."/>
            <person name="Suzuki K.-i.T."/>
            <person name="Hayashi T."/>
            <person name="Toyoda A."/>
            <person name="Oliveira C."/>
            <person name="Osipova E."/>
            <person name="Leigh N.D."/>
            <person name="Simon A."/>
            <person name="Yun M.H."/>
        </authorList>
    </citation>
    <scope>NUCLEOTIDE SEQUENCE</scope>
    <source>
        <strain evidence="2">20211129_DDA</strain>
        <tissue evidence="2">Liver</tissue>
    </source>
</reference>
<evidence type="ECO:0000313" key="3">
    <source>
        <dbReference type="Proteomes" id="UP001066276"/>
    </source>
</evidence>
<name>A0AAV7NRM6_PLEWA</name>
<comment type="caution">
    <text evidence="2">The sequence shown here is derived from an EMBL/GenBank/DDBJ whole genome shotgun (WGS) entry which is preliminary data.</text>
</comment>